<dbReference type="STRING" id="933084.A0A067PWC3"/>
<dbReference type="OrthoDB" id="2507647at2759"/>
<dbReference type="AlphaFoldDB" id="A0A067PWC3"/>
<dbReference type="HOGENOM" id="CLU_016306_0_0_1"/>
<feature type="compositionally biased region" description="Pro residues" evidence="1">
    <location>
        <begin position="156"/>
        <end position="169"/>
    </location>
</feature>
<protein>
    <submittedName>
        <fullName evidence="2">Uncharacterized protein</fullName>
    </submittedName>
</protein>
<feature type="compositionally biased region" description="Low complexity" evidence="1">
    <location>
        <begin position="331"/>
        <end position="345"/>
    </location>
</feature>
<sequence>MATPMVERPLSVIPERRPRSPEIIDVDAFDSDEIQFVGHSFHQAHPPRPPQRRRINPSGEGASASTSIFISDSDDEPPTPGRPNAGPSRAPNYSFRIFPPPPPPMNTFVPPVPPLPPQHAGQSSFPMRRRPPPHPRHASGVIRPIEQPFDFEAHIEPPPPPPRQPPLIPAPRSHHQPVMGLGGALISLNRQNMIQEGIARQRRERERFRRTWQLPSFTEASGYISDAFRRFSDFRAAHGDDDVLDFFTGSDWYNEPFIDEADALDDPEAGAGMAPYLFGMPRRGANRRPLYRREDPDYKQSYTHPGPPSAGFTFDFGPPPPTDSILVLDDSPGPSSSASASSSSQSDEANVILVCAHCLDPLVLGGGVSDEGERLKKKVWGLRCGHMLDGKCIDDMMKPSSHPPTDIVVDDGASSMDRNGKGKGKGKAKEVQEEVKDFQPSTSVTQHPDDNSMRSRLRPRYPGASSSHTHPHAPVTVPSPPDDTSRPARRPPTSRRRRLTQSLPSRARGKGKGKAQQPIVEAEHEWKCPVTGCGRVHVSLLIDGQWVMDKERGAIGIYV</sequence>
<feature type="compositionally biased region" description="Basic residues" evidence="1">
    <location>
        <begin position="487"/>
        <end position="499"/>
    </location>
</feature>
<evidence type="ECO:0000256" key="1">
    <source>
        <dbReference type="SAM" id="MobiDB-lite"/>
    </source>
</evidence>
<proteinExistence type="predicted"/>
<dbReference type="Proteomes" id="UP000027265">
    <property type="component" value="Unassembled WGS sequence"/>
</dbReference>
<organism evidence="2 3">
    <name type="scientific">Jaapia argillacea MUCL 33604</name>
    <dbReference type="NCBI Taxonomy" id="933084"/>
    <lineage>
        <taxon>Eukaryota</taxon>
        <taxon>Fungi</taxon>
        <taxon>Dikarya</taxon>
        <taxon>Basidiomycota</taxon>
        <taxon>Agaricomycotina</taxon>
        <taxon>Agaricomycetes</taxon>
        <taxon>Agaricomycetidae</taxon>
        <taxon>Jaapiales</taxon>
        <taxon>Jaapiaceae</taxon>
        <taxon>Jaapia</taxon>
    </lineage>
</organism>
<gene>
    <name evidence="2" type="ORF">JAAARDRAFT_33855</name>
</gene>
<evidence type="ECO:0000313" key="3">
    <source>
        <dbReference type="Proteomes" id="UP000027265"/>
    </source>
</evidence>
<evidence type="ECO:0000313" key="2">
    <source>
        <dbReference type="EMBL" id="KDQ59123.1"/>
    </source>
</evidence>
<feature type="region of interest" description="Disordered" evidence="1">
    <location>
        <begin position="323"/>
        <end position="345"/>
    </location>
</feature>
<name>A0A067PWC3_9AGAM</name>
<accession>A0A067PWC3</accession>
<dbReference type="InParanoid" id="A0A067PWC3"/>
<feature type="compositionally biased region" description="Basic residues" evidence="1">
    <location>
        <begin position="127"/>
        <end position="137"/>
    </location>
</feature>
<feature type="region of interest" description="Disordered" evidence="1">
    <location>
        <begin position="396"/>
        <end position="519"/>
    </location>
</feature>
<feature type="region of interest" description="Disordered" evidence="1">
    <location>
        <begin position="154"/>
        <end position="175"/>
    </location>
</feature>
<keyword evidence="3" id="KW-1185">Reference proteome</keyword>
<dbReference type="EMBL" id="KL197716">
    <property type="protein sequence ID" value="KDQ59123.1"/>
    <property type="molecule type" value="Genomic_DNA"/>
</dbReference>
<feature type="compositionally biased region" description="Basic and acidic residues" evidence="1">
    <location>
        <begin position="427"/>
        <end position="437"/>
    </location>
</feature>
<feature type="region of interest" description="Disordered" evidence="1">
    <location>
        <begin position="113"/>
        <end position="137"/>
    </location>
</feature>
<feature type="region of interest" description="Disordered" evidence="1">
    <location>
        <begin position="36"/>
        <end position="95"/>
    </location>
</feature>
<reference evidence="3" key="1">
    <citation type="journal article" date="2014" name="Proc. Natl. Acad. Sci. U.S.A.">
        <title>Extensive sampling of basidiomycete genomes demonstrates inadequacy of the white-rot/brown-rot paradigm for wood decay fungi.</title>
        <authorList>
            <person name="Riley R."/>
            <person name="Salamov A.A."/>
            <person name="Brown D.W."/>
            <person name="Nagy L.G."/>
            <person name="Floudas D."/>
            <person name="Held B.W."/>
            <person name="Levasseur A."/>
            <person name="Lombard V."/>
            <person name="Morin E."/>
            <person name="Otillar R."/>
            <person name="Lindquist E.A."/>
            <person name="Sun H."/>
            <person name="LaButti K.M."/>
            <person name="Schmutz J."/>
            <person name="Jabbour D."/>
            <person name="Luo H."/>
            <person name="Baker S.E."/>
            <person name="Pisabarro A.G."/>
            <person name="Walton J.D."/>
            <person name="Blanchette R.A."/>
            <person name="Henrissat B."/>
            <person name="Martin F."/>
            <person name="Cullen D."/>
            <person name="Hibbett D.S."/>
            <person name="Grigoriev I.V."/>
        </authorList>
    </citation>
    <scope>NUCLEOTIDE SEQUENCE [LARGE SCALE GENOMIC DNA]</scope>
    <source>
        <strain evidence="3">MUCL 33604</strain>
    </source>
</reference>
<feature type="region of interest" description="Disordered" evidence="1">
    <location>
        <begin position="1"/>
        <end position="21"/>
    </location>
</feature>